<name>A0A229ULV6_9BACL</name>
<keyword evidence="1" id="KW-1133">Transmembrane helix</keyword>
<reference evidence="2 3" key="1">
    <citation type="submission" date="2017-07" db="EMBL/GenBank/DDBJ databases">
        <title>Genome sequencing and assembly of Paenibacillus rigui.</title>
        <authorList>
            <person name="Mayilraj S."/>
        </authorList>
    </citation>
    <scope>NUCLEOTIDE SEQUENCE [LARGE SCALE GENOMIC DNA]</scope>
    <source>
        <strain evidence="2 3">JCM 16352</strain>
    </source>
</reference>
<dbReference type="AlphaFoldDB" id="A0A229ULV6"/>
<dbReference type="Proteomes" id="UP000215509">
    <property type="component" value="Unassembled WGS sequence"/>
</dbReference>
<keyword evidence="1" id="KW-0472">Membrane</keyword>
<feature type="transmembrane region" description="Helical" evidence="1">
    <location>
        <begin position="84"/>
        <end position="104"/>
    </location>
</feature>
<feature type="transmembrane region" description="Helical" evidence="1">
    <location>
        <begin position="7"/>
        <end position="25"/>
    </location>
</feature>
<keyword evidence="1" id="KW-0812">Transmembrane</keyword>
<dbReference type="RefSeq" id="WP_094016967.1">
    <property type="nucleotide sequence ID" value="NZ_NMQW01000033.1"/>
</dbReference>
<feature type="transmembrane region" description="Helical" evidence="1">
    <location>
        <begin position="161"/>
        <end position="183"/>
    </location>
</feature>
<feature type="transmembrane region" description="Helical" evidence="1">
    <location>
        <begin position="189"/>
        <end position="206"/>
    </location>
</feature>
<dbReference type="EMBL" id="NMQW01000033">
    <property type="protein sequence ID" value="OXM84396.1"/>
    <property type="molecule type" value="Genomic_DNA"/>
</dbReference>
<feature type="transmembrane region" description="Helical" evidence="1">
    <location>
        <begin position="124"/>
        <end position="140"/>
    </location>
</feature>
<evidence type="ECO:0000256" key="1">
    <source>
        <dbReference type="SAM" id="Phobius"/>
    </source>
</evidence>
<gene>
    <name evidence="2" type="ORF">CF651_21725</name>
</gene>
<sequence length="211" mass="24894">MTQLREIFTYFIVWSSVTVFCFALFRFRLSAYRKQLFFTSVILTQGAYFAPMLHLHDFKPLIFTILLFACIILFFKIHWLHALIMVLATYAFCILSLFVSRFALTGWSLEQLSFPKPLPIKVRLFAALYMYTVTWLLYRFRRGFTFIPSYPVKCTGPTPRWIKIILVLGAFSICIRVLSFFVWDHLVPLDLAVVSILFIVVLYLFYKKENS</sequence>
<protein>
    <submittedName>
        <fullName evidence="2">Uncharacterized protein</fullName>
    </submittedName>
</protein>
<keyword evidence="3" id="KW-1185">Reference proteome</keyword>
<feature type="transmembrane region" description="Helical" evidence="1">
    <location>
        <begin position="61"/>
        <end position="77"/>
    </location>
</feature>
<evidence type="ECO:0000313" key="3">
    <source>
        <dbReference type="Proteomes" id="UP000215509"/>
    </source>
</evidence>
<organism evidence="2 3">
    <name type="scientific">Paenibacillus rigui</name>
    <dbReference type="NCBI Taxonomy" id="554312"/>
    <lineage>
        <taxon>Bacteria</taxon>
        <taxon>Bacillati</taxon>
        <taxon>Bacillota</taxon>
        <taxon>Bacilli</taxon>
        <taxon>Bacillales</taxon>
        <taxon>Paenibacillaceae</taxon>
        <taxon>Paenibacillus</taxon>
    </lineage>
</organism>
<dbReference type="OrthoDB" id="2601231at2"/>
<accession>A0A229ULV6</accession>
<evidence type="ECO:0000313" key="2">
    <source>
        <dbReference type="EMBL" id="OXM84396.1"/>
    </source>
</evidence>
<proteinExistence type="predicted"/>
<comment type="caution">
    <text evidence="2">The sequence shown here is derived from an EMBL/GenBank/DDBJ whole genome shotgun (WGS) entry which is preliminary data.</text>
</comment>